<dbReference type="Proteomes" id="UP000031189">
    <property type="component" value="Unassembled WGS sequence"/>
</dbReference>
<feature type="transmembrane region" description="Helical" evidence="6">
    <location>
        <begin position="60"/>
        <end position="93"/>
    </location>
</feature>
<evidence type="ECO:0000313" key="8">
    <source>
        <dbReference type="Proteomes" id="UP000031189"/>
    </source>
</evidence>
<keyword evidence="4 6" id="KW-1133">Transmembrane helix</keyword>
<protein>
    <submittedName>
        <fullName evidence="7">Membrane protein</fullName>
    </submittedName>
</protein>
<gene>
    <name evidence="7" type="ORF">QX51_04775</name>
</gene>
<dbReference type="Pfam" id="PF06146">
    <property type="entry name" value="PsiE"/>
    <property type="match status" value="1"/>
</dbReference>
<evidence type="ECO:0000256" key="2">
    <source>
        <dbReference type="ARBA" id="ARBA00022475"/>
    </source>
</evidence>
<keyword evidence="3 6" id="KW-0812">Transmembrane</keyword>
<dbReference type="RefSeq" id="WP_039678756.1">
    <property type="nucleotide sequence ID" value="NZ_JAWGXO010000024.1"/>
</dbReference>
<sequence>MIKKHEKALLKTSKYFETALSVIILILVLLGMLDLLRTIYEAYIVNFETPVQYEQLNSFLAQGLLLVIGVELVVMLSLHIPGVLIEVLLCAIARKLILLPKTSSMVDLFLGVLSIGLIFGIRKYLLSTDEKRWSLSKLYSFKHVEIETSRIENDTKNVVNM</sequence>
<evidence type="ECO:0000256" key="6">
    <source>
        <dbReference type="SAM" id="Phobius"/>
    </source>
</evidence>
<proteinExistence type="predicted"/>
<feature type="transmembrane region" description="Helical" evidence="6">
    <location>
        <begin position="20"/>
        <end position="40"/>
    </location>
</feature>
<keyword evidence="2" id="KW-1003">Cell membrane</keyword>
<keyword evidence="5 6" id="KW-0472">Membrane</keyword>
<keyword evidence="8" id="KW-1185">Reference proteome</keyword>
<reference evidence="7 8" key="1">
    <citation type="submission" date="2014-12" db="EMBL/GenBank/DDBJ databases">
        <title>Draft genome sequence of Terrisporobacter sp. 08-306576, isolated from the blood culture of a bacteremia patient.</title>
        <authorList>
            <person name="Lund L.C."/>
            <person name="Sydenham T.V."/>
            <person name="Hogh S.V."/>
            <person name="Skov M.N."/>
            <person name="Kemp M."/>
            <person name="Justesen U.S."/>
        </authorList>
    </citation>
    <scope>NUCLEOTIDE SEQUENCE [LARGE SCALE GENOMIC DNA]</scope>
    <source>
        <strain evidence="7 8">08-306576</strain>
    </source>
</reference>
<dbReference type="InterPro" id="IPR020948">
    <property type="entry name" value="P_starv_induced_PsiE-like"/>
</dbReference>
<feature type="transmembrane region" description="Helical" evidence="6">
    <location>
        <begin position="105"/>
        <end position="125"/>
    </location>
</feature>
<evidence type="ECO:0000256" key="4">
    <source>
        <dbReference type="ARBA" id="ARBA00022989"/>
    </source>
</evidence>
<dbReference type="EMBL" id="JWHR01000050">
    <property type="protein sequence ID" value="KHS58083.1"/>
    <property type="molecule type" value="Genomic_DNA"/>
</dbReference>
<evidence type="ECO:0000313" key="7">
    <source>
        <dbReference type="EMBL" id="KHS58083.1"/>
    </source>
</evidence>
<dbReference type="GO" id="GO:0005886">
    <property type="term" value="C:plasma membrane"/>
    <property type="evidence" value="ECO:0007669"/>
    <property type="project" value="UniProtKB-SubCell"/>
</dbReference>
<dbReference type="AlphaFoldDB" id="A0A0B3VZ65"/>
<evidence type="ECO:0000256" key="1">
    <source>
        <dbReference type="ARBA" id="ARBA00004651"/>
    </source>
</evidence>
<comment type="caution">
    <text evidence="7">The sequence shown here is derived from an EMBL/GenBank/DDBJ whole genome shotgun (WGS) entry which is preliminary data.</text>
</comment>
<evidence type="ECO:0000256" key="3">
    <source>
        <dbReference type="ARBA" id="ARBA00022692"/>
    </source>
</evidence>
<dbReference type="STRING" id="1577792.QX51_04775"/>
<evidence type="ECO:0000256" key="5">
    <source>
        <dbReference type="ARBA" id="ARBA00023136"/>
    </source>
</evidence>
<dbReference type="OrthoDB" id="1696956at2"/>
<comment type="subcellular location">
    <subcellularLocation>
        <location evidence="1">Cell membrane</location>
        <topology evidence="1">Multi-pass membrane protein</topology>
    </subcellularLocation>
</comment>
<organism evidence="7 8">
    <name type="scientific">Terrisporobacter othiniensis</name>
    <dbReference type="NCBI Taxonomy" id="1577792"/>
    <lineage>
        <taxon>Bacteria</taxon>
        <taxon>Bacillati</taxon>
        <taxon>Bacillota</taxon>
        <taxon>Clostridia</taxon>
        <taxon>Peptostreptococcales</taxon>
        <taxon>Peptostreptococcaceae</taxon>
        <taxon>Terrisporobacter</taxon>
    </lineage>
</organism>
<accession>A0A0B3VZ65</accession>
<name>A0A0B3VZ65_9FIRM</name>